<evidence type="ECO:0000313" key="4">
    <source>
        <dbReference type="Proteomes" id="UP000238650"/>
    </source>
</evidence>
<accession>A0A2S9QRP1</accession>
<comment type="caution">
    <text evidence="3">The sequence shown here is derived from an EMBL/GenBank/DDBJ whole genome shotgun (WGS) entry which is preliminary data.</text>
</comment>
<dbReference type="InterPro" id="IPR005801">
    <property type="entry name" value="ADC_synthase"/>
</dbReference>
<dbReference type="OrthoDB" id="3518032at2"/>
<dbReference type="AlphaFoldDB" id="A0A2S9QRP1"/>
<protein>
    <recommendedName>
        <fullName evidence="2">Chorismate-utilising enzyme C-terminal domain-containing protein</fullName>
    </recommendedName>
</protein>
<feature type="domain" description="Chorismate-utilising enzyme C-terminal" evidence="2">
    <location>
        <begin position="203"/>
        <end position="455"/>
    </location>
</feature>
<evidence type="ECO:0000259" key="2">
    <source>
        <dbReference type="Pfam" id="PF00425"/>
    </source>
</evidence>
<evidence type="ECO:0000313" key="3">
    <source>
        <dbReference type="EMBL" id="PRI12254.1"/>
    </source>
</evidence>
<keyword evidence="4" id="KW-1185">Reference proteome</keyword>
<dbReference type="PANTHER" id="PTHR11236">
    <property type="entry name" value="AMINOBENZOATE/ANTHRANILATE SYNTHASE"/>
    <property type="match status" value="1"/>
</dbReference>
<reference evidence="3 4" key="1">
    <citation type="journal article" date="2017" name="New Microbes New Infect">
        <title>Genome sequence of 'Leucobacter massiliensis' sp. nov. isolated from human pharynx after travel to the 2014 Hajj.</title>
        <authorList>
            <person name="Leangapichart T."/>
            <person name="Gautret P."/>
            <person name="Nguyen T.T."/>
            <person name="Armstrong N."/>
            <person name="Rolain J.M."/>
        </authorList>
    </citation>
    <scope>NUCLEOTIDE SEQUENCE [LARGE SCALE GENOMIC DNA]</scope>
    <source>
        <strain evidence="3 4">122RC15</strain>
    </source>
</reference>
<dbReference type="EMBL" id="MWZD01000013">
    <property type="protein sequence ID" value="PRI12254.1"/>
    <property type="molecule type" value="Genomic_DNA"/>
</dbReference>
<dbReference type="GO" id="GO:0000162">
    <property type="term" value="P:L-tryptophan biosynthetic process"/>
    <property type="evidence" value="ECO:0007669"/>
    <property type="project" value="TreeGrafter"/>
</dbReference>
<dbReference type="RefSeq" id="WP_105804563.1">
    <property type="nucleotide sequence ID" value="NZ_MWZD01000013.1"/>
</dbReference>
<dbReference type="InterPro" id="IPR015890">
    <property type="entry name" value="Chorismate_C"/>
</dbReference>
<dbReference type="Pfam" id="PF00425">
    <property type="entry name" value="Chorismate_bind"/>
    <property type="match status" value="1"/>
</dbReference>
<dbReference type="SUPFAM" id="SSF56322">
    <property type="entry name" value="ADC synthase"/>
    <property type="match status" value="1"/>
</dbReference>
<evidence type="ECO:0000256" key="1">
    <source>
        <dbReference type="SAM" id="MobiDB-lite"/>
    </source>
</evidence>
<dbReference type="InterPro" id="IPR019999">
    <property type="entry name" value="Anth_synth_I-like"/>
</dbReference>
<dbReference type="PANTHER" id="PTHR11236:SF9">
    <property type="entry name" value="ANTHRANILATE SYNTHASE COMPONENT 1"/>
    <property type="match status" value="1"/>
</dbReference>
<dbReference type="PRINTS" id="PR00095">
    <property type="entry name" value="ANTSNTHASEI"/>
</dbReference>
<organism evidence="3 4">
    <name type="scientific">Leucobacter massiliensis</name>
    <dbReference type="NCBI Taxonomy" id="1686285"/>
    <lineage>
        <taxon>Bacteria</taxon>
        <taxon>Bacillati</taxon>
        <taxon>Actinomycetota</taxon>
        <taxon>Actinomycetes</taxon>
        <taxon>Micrococcales</taxon>
        <taxon>Microbacteriaceae</taxon>
        <taxon>Leucobacter</taxon>
    </lineage>
</organism>
<sequence>MSGSGLEAVDALAAARALAASGVAWCWLDGAGAPARAGAEGPSRVSYLGIASEVRTAERGREREFLADLRPAAGEGHGAPGGPGTVHGPVGFDGGWVVALGYEFGVALLGLDPAADDASPALALRLGAVLAVDHERGTAELRGEEAAARRLAGALGGAIGGPSAARAVRDPGSSASGPRDPGAPGPGSSDLGRPVARWRRSDAAYAAEVEACRAAIRDGEAYVLCLTDTAEAEGAFDPLALYERLRSAGAATRGGLIVAGERALVSASPERFLSLRGRRIATHPIKGTRSRGTTPAEDRALAAELAGDPKERAENLMIVDLMRNDLSRVCEPGSVSVEGFLRVETHAHVHQLVSTVSGTLRADADVFDAVEACFPGGSMTGAPKRRAVEILSELEAGPRGLYSGCFGWIGRCGDAELAMTIRGVELRGSRVLIGAGGGITADSRAASEVAEKHLKAAALLRGLGIADG</sequence>
<name>A0A2S9QRP1_9MICO</name>
<dbReference type="Proteomes" id="UP000238650">
    <property type="component" value="Unassembled WGS sequence"/>
</dbReference>
<feature type="region of interest" description="Disordered" evidence="1">
    <location>
        <begin position="162"/>
        <end position="194"/>
    </location>
</feature>
<dbReference type="Gene3D" id="3.60.120.10">
    <property type="entry name" value="Anthranilate synthase"/>
    <property type="match status" value="1"/>
</dbReference>
<proteinExistence type="predicted"/>
<gene>
    <name evidence="3" type="ORF">B4915_04190</name>
</gene>